<keyword evidence="3" id="KW-1185">Reference proteome</keyword>
<dbReference type="Pfam" id="PF06985">
    <property type="entry name" value="HET"/>
    <property type="match status" value="1"/>
</dbReference>
<protein>
    <submittedName>
        <fullName evidence="2">HET-domain-containing protein</fullName>
    </submittedName>
</protein>
<sequence length="192" mass="22494">MTHVDLPEPPVNPPVYKCLSYTWGDLHLTYYILVNGRVLRVRRNLYEFLEMRSECCDTTTAAERLWINALCINQEDIVEKGHQLQRMGIIYQNVAEVLIWLGNNVKVKHSSSWLGSDLGYSFLSHQTGWIDPFQEQAYDTNCVRKDLEDFCGHPYWTRAWITQEIIFQANIKLVFGREFIPWTYFGLALAVR</sequence>
<accession>A0A6A5VTF9</accession>
<organism evidence="2 3">
    <name type="scientific">Bimuria novae-zelandiae CBS 107.79</name>
    <dbReference type="NCBI Taxonomy" id="1447943"/>
    <lineage>
        <taxon>Eukaryota</taxon>
        <taxon>Fungi</taxon>
        <taxon>Dikarya</taxon>
        <taxon>Ascomycota</taxon>
        <taxon>Pezizomycotina</taxon>
        <taxon>Dothideomycetes</taxon>
        <taxon>Pleosporomycetidae</taxon>
        <taxon>Pleosporales</taxon>
        <taxon>Massarineae</taxon>
        <taxon>Didymosphaeriaceae</taxon>
        <taxon>Bimuria</taxon>
    </lineage>
</organism>
<feature type="domain" description="Heterokaryon incompatibility" evidence="1">
    <location>
        <begin position="16"/>
        <end position="164"/>
    </location>
</feature>
<dbReference type="Proteomes" id="UP000800036">
    <property type="component" value="Unassembled WGS sequence"/>
</dbReference>
<proteinExistence type="predicted"/>
<dbReference type="InterPro" id="IPR052895">
    <property type="entry name" value="HetReg/Transcr_Mod"/>
</dbReference>
<dbReference type="InterPro" id="IPR010730">
    <property type="entry name" value="HET"/>
</dbReference>
<evidence type="ECO:0000313" key="3">
    <source>
        <dbReference type="Proteomes" id="UP000800036"/>
    </source>
</evidence>
<dbReference type="OrthoDB" id="5386682at2759"/>
<evidence type="ECO:0000259" key="1">
    <source>
        <dbReference type="Pfam" id="PF06985"/>
    </source>
</evidence>
<name>A0A6A5VTF9_9PLEO</name>
<evidence type="ECO:0000313" key="2">
    <source>
        <dbReference type="EMBL" id="KAF1978156.1"/>
    </source>
</evidence>
<dbReference type="PANTHER" id="PTHR24148:SF73">
    <property type="entry name" value="HET DOMAIN PROTEIN (AFU_ORTHOLOGUE AFUA_8G01020)"/>
    <property type="match status" value="1"/>
</dbReference>
<dbReference type="EMBL" id="ML976661">
    <property type="protein sequence ID" value="KAF1978156.1"/>
    <property type="molecule type" value="Genomic_DNA"/>
</dbReference>
<dbReference type="PANTHER" id="PTHR24148">
    <property type="entry name" value="ANKYRIN REPEAT DOMAIN-CONTAINING PROTEIN 39 HOMOLOG-RELATED"/>
    <property type="match status" value="1"/>
</dbReference>
<dbReference type="AlphaFoldDB" id="A0A6A5VTF9"/>
<gene>
    <name evidence="2" type="ORF">BU23DRAFT_451290</name>
</gene>
<reference evidence="2" key="1">
    <citation type="journal article" date="2020" name="Stud. Mycol.">
        <title>101 Dothideomycetes genomes: a test case for predicting lifestyles and emergence of pathogens.</title>
        <authorList>
            <person name="Haridas S."/>
            <person name="Albert R."/>
            <person name="Binder M."/>
            <person name="Bloem J."/>
            <person name="Labutti K."/>
            <person name="Salamov A."/>
            <person name="Andreopoulos B."/>
            <person name="Baker S."/>
            <person name="Barry K."/>
            <person name="Bills G."/>
            <person name="Bluhm B."/>
            <person name="Cannon C."/>
            <person name="Castanera R."/>
            <person name="Culley D."/>
            <person name="Daum C."/>
            <person name="Ezra D."/>
            <person name="Gonzalez J."/>
            <person name="Henrissat B."/>
            <person name="Kuo A."/>
            <person name="Liang C."/>
            <person name="Lipzen A."/>
            <person name="Lutzoni F."/>
            <person name="Magnuson J."/>
            <person name="Mondo S."/>
            <person name="Nolan M."/>
            <person name="Ohm R."/>
            <person name="Pangilinan J."/>
            <person name="Park H.-J."/>
            <person name="Ramirez L."/>
            <person name="Alfaro M."/>
            <person name="Sun H."/>
            <person name="Tritt A."/>
            <person name="Yoshinaga Y."/>
            <person name="Zwiers L.-H."/>
            <person name="Turgeon B."/>
            <person name="Goodwin S."/>
            <person name="Spatafora J."/>
            <person name="Crous P."/>
            <person name="Grigoriev I."/>
        </authorList>
    </citation>
    <scope>NUCLEOTIDE SEQUENCE</scope>
    <source>
        <strain evidence="2">CBS 107.79</strain>
    </source>
</reference>